<feature type="domain" description="UDP-N-acetylglucosamine 2-epimerase" evidence="2">
    <location>
        <begin position="22"/>
        <end position="354"/>
    </location>
</feature>
<protein>
    <submittedName>
        <fullName evidence="3">UDP-N-acetylglucosamine 2-epimerase (Non-hydrolyzing)</fullName>
        <ecNumber evidence="3">5.1.3.14</ecNumber>
    </submittedName>
</protein>
<comment type="similarity">
    <text evidence="1">Belongs to the UDP-N-acetylglucosamine 2-epimerase family.</text>
</comment>
<accession>A0ABS2QIT4</accession>
<dbReference type="CDD" id="cd03786">
    <property type="entry name" value="GTB_UDP-GlcNAc_2-Epimerase"/>
    <property type="match status" value="1"/>
</dbReference>
<evidence type="ECO:0000256" key="1">
    <source>
        <dbReference type="RuleBase" id="RU003513"/>
    </source>
</evidence>
<sequence>MKIMTILGTRPEIIRLSLIIQKLDQHAGSHILVHTGQNFTHTLSDVFFQELKIRTPDYHLGLKTQSLGEQLGRMFEELEKIIVKEKPDRVLVLGDTNSALSAVLVERLGIPVFHMEAGNRCYDLSVPEEKNRRVIDSVSTFNLPYTPKSRENLLKEGVPATRIFVSGNPIFEVLTHYKNDIADSLILENLSLRENDYFLATIHRAENVDYEKPLKEIIRGLNLVAETYQKRIICSIHPRTRSKINQYPEIALNRLIEFYEPFGLFDFIKLQKNAFCVLTDSGTVQEESCLLHVPAVTVRNTTERPETVECGSNVVSGVKGENILKAVKSMVSQEAEWPYPEGYADLFVSAKVVKFILGGLGVVH</sequence>
<dbReference type="NCBIfam" id="TIGR00236">
    <property type="entry name" value="wecB"/>
    <property type="match status" value="1"/>
</dbReference>
<evidence type="ECO:0000313" key="3">
    <source>
        <dbReference type="EMBL" id="MBM7693012.1"/>
    </source>
</evidence>
<organism evidence="3 4">
    <name type="scientific">Peribacillus deserti</name>
    <dbReference type="NCBI Taxonomy" id="673318"/>
    <lineage>
        <taxon>Bacteria</taxon>
        <taxon>Bacillati</taxon>
        <taxon>Bacillota</taxon>
        <taxon>Bacilli</taxon>
        <taxon>Bacillales</taxon>
        <taxon>Bacillaceae</taxon>
        <taxon>Peribacillus</taxon>
    </lineage>
</organism>
<dbReference type="EC" id="5.1.3.14" evidence="3"/>
<evidence type="ECO:0000313" key="4">
    <source>
        <dbReference type="Proteomes" id="UP000823486"/>
    </source>
</evidence>
<dbReference type="InterPro" id="IPR003331">
    <property type="entry name" value="UDP_GlcNAc_Epimerase_2_dom"/>
</dbReference>
<keyword evidence="1 3" id="KW-0413">Isomerase</keyword>
<dbReference type="PANTHER" id="PTHR43174">
    <property type="entry name" value="UDP-N-ACETYLGLUCOSAMINE 2-EPIMERASE"/>
    <property type="match status" value="1"/>
</dbReference>
<gene>
    <name evidence="3" type="ORF">JOC77_002451</name>
</gene>
<keyword evidence="4" id="KW-1185">Reference proteome</keyword>
<dbReference type="PANTHER" id="PTHR43174:SF1">
    <property type="entry name" value="UDP-N-ACETYLGLUCOSAMINE 2-EPIMERASE"/>
    <property type="match status" value="1"/>
</dbReference>
<dbReference type="EMBL" id="JAFBFI010000010">
    <property type="protein sequence ID" value="MBM7693012.1"/>
    <property type="molecule type" value="Genomic_DNA"/>
</dbReference>
<reference evidence="3 4" key="1">
    <citation type="submission" date="2021-01" db="EMBL/GenBank/DDBJ databases">
        <title>Genomic Encyclopedia of Type Strains, Phase IV (KMG-IV): sequencing the most valuable type-strain genomes for metagenomic binning, comparative biology and taxonomic classification.</title>
        <authorList>
            <person name="Goeker M."/>
        </authorList>
    </citation>
    <scope>NUCLEOTIDE SEQUENCE [LARGE SCALE GENOMIC DNA]</scope>
    <source>
        <strain evidence="3 4">DSM 105482</strain>
    </source>
</reference>
<dbReference type="SUPFAM" id="SSF53756">
    <property type="entry name" value="UDP-Glycosyltransferase/glycogen phosphorylase"/>
    <property type="match status" value="1"/>
</dbReference>
<dbReference type="Pfam" id="PF02350">
    <property type="entry name" value="Epimerase_2"/>
    <property type="match status" value="1"/>
</dbReference>
<evidence type="ECO:0000259" key="2">
    <source>
        <dbReference type="Pfam" id="PF02350"/>
    </source>
</evidence>
<dbReference type="InterPro" id="IPR029767">
    <property type="entry name" value="WecB-like"/>
</dbReference>
<dbReference type="RefSeq" id="WP_204543492.1">
    <property type="nucleotide sequence ID" value="NZ_JAFBFI010000010.1"/>
</dbReference>
<dbReference type="Gene3D" id="3.40.50.2000">
    <property type="entry name" value="Glycogen Phosphorylase B"/>
    <property type="match status" value="2"/>
</dbReference>
<proteinExistence type="inferred from homology"/>
<comment type="caution">
    <text evidence="3">The sequence shown here is derived from an EMBL/GenBank/DDBJ whole genome shotgun (WGS) entry which is preliminary data.</text>
</comment>
<dbReference type="Proteomes" id="UP000823486">
    <property type="component" value="Unassembled WGS sequence"/>
</dbReference>
<dbReference type="GO" id="GO:0008761">
    <property type="term" value="F:UDP-N-acetylglucosamine 2-epimerase activity"/>
    <property type="evidence" value="ECO:0007669"/>
    <property type="project" value="UniProtKB-EC"/>
</dbReference>
<name>A0ABS2QIT4_9BACI</name>